<dbReference type="EMBL" id="BLLF01001397">
    <property type="protein sequence ID" value="GFH19040.1"/>
    <property type="molecule type" value="Genomic_DNA"/>
</dbReference>
<feature type="compositionally biased region" description="Low complexity" evidence="1">
    <location>
        <begin position="1"/>
        <end position="19"/>
    </location>
</feature>
<evidence type="ECO:0000313" key="4">
    <source>
        <dbReference type="Proteomes" id="UP000485058"/>
    </source>
</evidence>
<dbReference type="PANTHER" id="PTHR13586:SF0">
    <property type="entry name" value="TRAILER HITCH, ISOFORM H"/>
    <property type="match status" value="1"/>
</dbReference>
<sequence length="133" mass="13446">MKTAGPGHQADAAGAQGAPRPGPPRAPTTIAAPTVTVPKEDFDFQAFNAKFKKDEVAKEAEEVVRDGVYKKDDFFDMLSCEALGGGGTAAMAMTTEAEAGGTATEAQRGPGQLAVAPTTPQALSKGAAAPTAL</sequence>
<feature type="region of interest" description="Disordered" evidence="1">
    <location>
        <begin position="1"/>
        <end position="30"/>
    </location>
</feature>
<proteinExistence type="predicted"/>
<dbReference type="GO" id="GO:0033962">
    <property type="term" value="P:P-body assembly"/>
    <property type="evidence" value="ECO:0007669"/>
    <property type="project" value="TreeGrafter"/>
</dbReference>
<reference evidence="3 4" key="1">
    <citation type="submission" date="2020-02" db="EMBL/GenBank/DDBJ databases">
        <title>Draft genome sequence of Haematococcus lacustris strain NIES-144.</title>
        <authorList>
            <person name="Morimoto D."/>
            <person name="Nakagawa S."/>
            <person name="Yoshida T."/>
            <person name="Sawayama S."/>
        </authorList>
    </citation>
    <scope>NUCLEOTIDE SEQUENCE [LARGE SCALE GENOMIC DNA]</scope>
    <source>
        <strain evidence="3 4">NIES-144</strain>
    </source>
</reference>
<dbReference type="SMART" id="SM01199">
    <property type="entry name" value="FDF"/>
    <property type="match status" value="1"/>
</dbReference>
<dbReference type="InterPro" id="IPR019050">
    <property type="entry name" value="FDF_dom"/>
</dbReference>
<keyword evidence="4" id="KW-1185">Reference proteome</keyword>
<dbReference type="GO" id="GO:0000932">
    <property type="term" value="C:P-body"/>
    <property type="evidence" value="ECO:0007669"/>
    <property type="project" value="TreeGrafter"/>
</dbReference>
<accession>A0A699ZC94</accession>
<evidence type="ECO:0000313" key="3">
    <source>
        <dbReference type="EMBL" id="GFH19040.1"/>
    </source>
</evidence>
<dbReference type="PANTHER" id="PTHR13586">
    <property type="entry name" value="SCD6 PROTEIN-RELATED"/>
    <property type="match status" value="1"/>
</dbReference>
<evidence type="ECO:0000259" key="2">
    <source>
        <dbReference type="PROSITE" id="PS51512"/>
    </source>
</evidence>
<dbReference type="GO" id="GO:0003729">
    <property type="term" value="F:mRNA binding"/>
    <property type="evidence" value="ECO:0007669"/>
    <property type="project" value="TreeGrafter"/>
</dbReference>
<feature type="region of interest" description="Disordered" evidence="1">
    <location>
        <begin position="98"/>
        <end position="133"/>
    </location>
</feature>
<dbReference type="PROSITE" id="PS51512">
    <property type="entry name" value="DFDF"/>
    <property type="match status" value="1"/>
</dbReference>
<protein>
    <recommendedName>
        <fullName evidence="2">DFDF domain-containing protein</fullName>
    </recommendedName>
</protein>
<comment type="caution">
    <text evidence="3">The sequence shown here is derived from an EMBL/GenBank/DDBJ whole genome shotgun (WGS) entry which is preliminary data.</text>
</comment>
<dbReference type="GO" id="GO:0034063">
    <property type="term" value="P:stress granule assembly"/>
    <property type="evidence" value="ECO:0007669"/>
    <property type="project" value="TreeGrafter"/>
</dbReference>
<gene>
    <name evidence="3" type="ORF">HaLaN_15927</name>
</gene>
<organism evidence="3 4">
    <name type="scientific">Haematococcus lacustris</name>
    <name type="common">Green alga</name>
    <name type="synonym">Haematococcus pluvialis</name>
    <dbReference type="NCBI Taxonomy" id="44745"/>
    <lineage>
        <taxon>Eukaryota</taxon>
        <taxon>Viridiplantae</taxon>
        <taxon>Chlorophyta</taxon>
        <taxon>core chlorophytes</taxon>
        <taxon>Chlorophyceae</taxon>
        <taxon>CS clade</taxon>
        <taxon>Chlamydomonadales</taxon>
        <taxon>Haematococcaceae</taxon>
        <taxon>Haematococcus</taxon>
    </lineage>
</organism>
<evidence type="ECO:0000256" key="1">
    <source>
        <dbReference type="SAM" id="MobiDB-lite"/>
    </source>
</evidence>
<dbReference type="AlphaFoldDB" id="A0A699ZC94"/>
<feature type="domain" description="DFDF" evidence="2">
    <location>
        <begin position="30"/>
        <end position="66"/>
    </location>
</feature>
<name>A0A699ZC94_HAELA</name>
<dbReference type="InterPro" id="IPR025762">
    <property type="entry name" value="DFDF"/>
</dbReference>
<dbReference type="Proteomes" id="UP000485058">
    <property type="component" value="Unassembled WGS sequence"/>
</dbReference>